<reference evidence="1 2" key="1">
    <citation type="journal article" date="2012" name="J. Bacteriol.">
        <title>Draft Genome Sequence of Bacillus isronensis Strain B3W22, Isolated from the Upper Atmosphere.</title>
        <authorList>
            <person name="Shivaji S."/>
            <person name="Ara S."/>
            <person name="Singh S.K."/>
            <person name="Bandi S."/>
            <person name="Singh A."/>
            <person name="Pinnaka A.K."/>
        </authorList>
    </citation>
    <scope>NUCLEOTIDE SEQUENCE [LARGE SCALE GENOMIC DNA]</scope>
    <source>
        <strain evidence="1 2">B3W22</strain>
    </source>
</reference>
<dbReference type="AlphaFoldDB" id="K1KXJ5"/>
<gene>
    <name evidence="1" type="ORF">B857_03868</name>
</gene>
<proteinExistence type="predicted"/>
<organism evidence="1 2">
    <name type="scientific">Solibacillus isronensis B3W22</name>
    <dbReference type="NCBI Taxonomy" id="1224748"/>
    <lineage>
        <taxon>Bacteria</taxon>
        <taxon>Bacillati</taxon>
        <taxon>Bacillota</taxon>
        <taxon>Bacilli</taxon>
        <taxon>Bacillales</taxon>
        <taxon>Caryophanaceae</taxon>
        <taxon>Solibacillus</taxon>
    </lineage>
</organism>
<dbReference type="EMBL" id="AMCK01000039">
    <property type="protein sequence ID" value="EKB43328.1"/>
    <property type="molecule type" value="Genomic_DNA"/>
</dbReference>
<evidence type="ECO:0000313" key="1">
    <source>
        <dbReference type="EMBL" id="EKB43328.1"/>
    </source>
</evidence>
<name>K1KXJ5_9BACL</name>
<keyword evidence="2" id="KW-1185">Reference proteome</keyword>
<evidence type="ECO:0000313" key="2">
    <source>
        <dbReference type="Proteomes" id="UP000004738"/>
    </source>
</evidence>
<sequence length="140" mass="16854">MSVSTYIGLNFEVALSEEIIDDVIEIHYCFSDEENRMTVKEKHFSTQFVYEIMDKSEPIWNMNEYNQQYSPHNFDKAQTTFIQLCEFLNELIPEGDYCEIYICWLGDENDPIEYKMSIDLNNPIIKPFEYYEKCYIKLFK</sequence>
<accession>K1KXJ5</accession>
<protein>
    <submittedName>
        <fullName evidence="1">Uncharacterized protein</fullName>
    </submittedName>
</protein>
<comment type="caution">
    <text evidence="1">The sequence shown here is derived from an EMBL/GenBank/DDBJ whole genome shotgun (WGS) entry which is preliminary data.</text>
</comment>
<dbReference type="RefSeq" id="WP_008408985.1">
    <property type="nucleotide sequence ID" value="NZ_AMCK01000039.1"/>
</dbReference>
<dbReference type="Proteomes" id="UP000004738">
    <property type="component" value="Unassembled WGS sequence"/>
</dbReference>